<sequence>MTVHLRVHDAVALVTIDRPDRRNAVDHATLLALRQAQLDAVAAHARCLVLTGAPPAFCAGADLTGVESGEFVDALVAALRGFTELAIPTIAAIDGPALGAGTQLVIACDLRVATERSVFGIPAAKLGLVVDHWTVERLAREMGWSIARAMLLAAQTYRTEQLVASGAIHRVGGLDAAMAWAGELVGLAPLTISSHKLALERSAPSPQHDELFEQARAAAWASLDAEEGRVAFLEKRPPNFQGR</sequence>
<dbReference type="PANTHER" id="PTHR11941:SF169">
    <property type="entry name" value="(7AS)-7A-METHYL-1,5-DIOXO-2,3,5,6,7,7A-HEXAHYDRO-1H-INDENE-CARBOXYL-COA HYDROLASE"/>
    <property type="match status" value="1"/>
</dbReference>
<dbReference type="Gene3D" id="3.90.226.10">
    <property type="entry name" value="2-enoyl-CoA Hydratase, Chain A, domain 1"/>
    <property type="match status" value="1"/>
</dbReference>
<evidence type="ECO:0000256" key="2">
    <source>
        <dbReference type="ARBA" id="ARBA00023098"/>
    </source>
</evidence>
<keyword evidence="2" id="KW-0443">Lipid metabolism</keyword>
<dbReference type="PROSITE" id="PS00166">
    <property type="entry name" value="ENOYL_COA_HYDRATASE"/>
    <property type="match status" value="1"/>
</dbReference>
<dbReference type="Pfam" id="PF00378">
    <property type="entry name" value="ECH_1"/>
    <property type="match status" value="1"/>
</dbReference>
<keyword evidence="3" id="KW-0456">Lyase</keyword>
<gene>
    <name evidence="4" type="ORF">UFOPK3376_00210</name>
</gene>
<name>A0A6J7CP66_9ZZZZ</name>
<dbReference type="GO" id="GO:0006635">
    <property type="term" value="P:fatty acid beta-oxidation"/>
    <property type="evidence" value="ECO:0007669"/>
    <property type="project" value="TreeGrafter"/>
</dbReference>
<protein>
    <submittedName>
        <fullName evidence="4">Unannotated protein</fullName>
    </submittedName>
</protein>
<dbReference type="InterPro" id="IPR018376">
    <property type="entry name" value="Enoyl-CoA_hyd/isom_CS"/>
</dbReference>
<dbReference type="InterPro" id="IPR029045">
    <property type="entry name" value="ClpP/crotonase-like_dom_sf"/>
</dbReference>
<proteinExistence type="inferred from homology"/>
<evidence type="ECO:0000313" key="4">
    <source>
        <dbReference type="EMBL" id="CAB4860137.1"/>
    </source>
</evidence>
<dbReference type="PANTHER" id="PTHR11941">
    <property type="entry name" value="ENOYL-COA HYDRATASE-RELATED"/>
    <property type="match status" value="1"/>
</dbReference>
<dbReference type="CDD" id="cd06558">
    <property type="entry name" value="crotonase-like"/>
    <property type="match status" value="1"/>
</dbReference>
<organism evidence="4">
    <name type="scientific">freshwater metagenome</name>
    <dbReference type="NCBI Taxonomy" id="449393"/>
    <lineage>
        <taxon>unclassified sequences</taxon>
        <taxon>metagenomes</taxon>
        <taxon>ecological metagenomes</taxon>
    </lineage>
</organism>
<evidence type="ECO:0000256" key="1">
    <source>
        <dbReference type="ARBA" id="ARBA00005254"/>
    </source>
</evidence>
<reference evidence="4" key="1">
    <citation type="submission" date="2020-05" db="EMBL/GenBank/DDBJ databases">
        <authorList>
            <person name="Chiriac C."/>
            <person name="Salcher M."/>
            <person name="Ghai R."/>
            <person name="Kavagutti S V."/>
        </authorList>
    </citation>
    <scope>NUCLEOTIDE SEQUENCE</scope>
</reference>
<dbReference type="InterPro" id="IPR001753">
    <property type="entry name" value="Enoyl-CoA_hydra/iso"/>
</dbReference>
<accession>A0A6J7CP66</accession>
<dbReference type="SUPFAM" id="SSF52096">
    <property type="entry name" value="ClpP/crotonase"/>
    <property type="match status" value="1"/>
</dbReference>
<evidence type="ECO:0000256" key="3">
    <source>
        <dbReference type="ARBA" id="ARBA00023239"/>
    </source>
</evidence>
<comment type="similarity">
    <text evidence="1">Belongs to the enoyl-CoA hydratase/isomerase family.</text>
</comment>
<dbReference type="EMBL" id="CAFBLP010000003">
    <property type="protein sequence ID" value="CAB4860137.1"/>
    <property type="molecule type" value="Genomic_DNA"/>
</dbReference>
<dbReference type="GO" id="GO:0016829">
    <property type="term" value="F:lyase activity"/>
    <property type="evidence" value="ECO:0007669"/>
    <property type="project" value="UniProtKB-KW"/>
</dbReference>
<dbReference type="AlphaFoldDB" id="A0A6J7CP66"/>